<name>A0A1B7TJ82_9ASCO</name>
<sequence length="243" mass="28029">MSYNNILDVGLDNNNDSIEKNTENLETESSYETLNEDFINNEKLAVINPYKFSERHLLDEKKGLDNLSSRVQESLKSISKKKNNDDIYDEIVKTYRLWTHQLNPKYKLKDTITLINRVGKSKDITVYRRMKINEDNLSKLNDFKESNDGGETLSSEVVTKSSGTEPKTLMEKLADDERALEAMGDSVLNENLTTELNNKNENIIEANNKTVTQQSIVITQEQSIDEYNEMMQAEADFYEQNMM</sequence>
<evidence type="ECO:0000256" key="1">
    <source>
        <dbReference type="SAM" id="MobiDB-lite"/>
    </source>
</evidence>
<feature type="region of interest" description="Disordered" evidence="1">
    <location>
        <begin position="143"/>
        <end position="165"/>
    </location>
</feature>
<dbReference type="EMBL" id="LXPE01000002">
    <property type="protein sequence ID" value="OBA28794.1"/>
    <property type="molecule type" value="Genomic_DNA"/>
</dbReference>
<proteinExistence type="predicted"/>
<comment type="caution">
    <text evidence="3">The sequence shown here is derived from an EMBL/GenBank/DDBJ whole genome shotgun (WGS) entry which is preliminary data.</text>
</comment>
<protein>
    <recommendedName>
        <fullName evidence="2">Chromosome segregation in meiosis protein 3 domain-containing protein</fullName>
    </recommendedName>
</protein>
<dbReference type="AlphaFoldDB" id="A0A1B7TJ82"/>
<dbReference type="Proteomes" id="UP000092321">
    <property type="component" value="Unassembled WGS sequence"/>
</dbReference>
<dbReference type="Pfam" id="PF07962">
    <property type="entry name" value="Swi3"/>
    <property type="match status" value="1"/>
</dbReference>
<evidence type="ECO:0000259" key="2">
    <source>
        <dbReference type="Pfam" id="PF07962"/>
    </source>
</evidence>
<feature type="domain" description="Chromosome segregation in meiosis protein 3" evidence="2">
    <location>
        <begin position="51"/>
        <end position="134"/>
    </location>
</feature>
<accession>A0A1B7TJ82</accession>
<organism evidence="3 4">
    <name type="scientific">Hanseniaspora valbyensis NRRL Y-1626</name>
    <dbReference type="NCBI Taxonomy" id="766949"/>
    <lineage>
        <taxon>Eukaryota</taxon>
        <taxon>Fungi</taxon>
        <taxon>Dikarya</taxon>
        <taxon>Ascomycota</taxon>
        <taxon>Saccharomycotina</taxon>
        <taxon>Saccharomycetes</taxon>
        <taxon>Saccharomycodales</taxon>
        <taxon>Saccharomycodaceae</taxon>
        <taxon>Hanseniaspora</taxon>
    </lineage>
</organism>
<keyword evidence="4" id="KW-1185">Reference proteome</keyword>
<dbReference type="GO" id="GO:0005634">
    <property type="term" value="C:nucleus"/>
    <property type="evidence" value="ECO:0007669"/>
    <property type="project" value="InterPro"/>
</dbReference>
<reference evidence="4" key="1">
    <citation type="journal article" date="2016" name="Proc. Natl. Acad. Sci. U.S.A.">
        <title>Comparative genomics of biotechnologically important yeasts.</title>
        <authorList>
            <person name="Riley R."/>
            <person name="Haridas S."/>
            <person name="Wolfe K.H."/>
            <person name="Lopes M.R."/>
            <person name="Hittinger C.T."/>
            <person name="Goeker M."/>
            <person name="Salamov A.A."/>
            <person name="Wisecaver J.H."/>
            <person name="Long T.M."/>
            <person name="Calvey C.H."/>
            <person name="Aerts A.L."/>
            <person name="Barry K.W."/>
            <person name="Choi C."/>
            <person name="Clum A."/>
            <person name="Coughlan A.Y."/>
            <person name="Deshpande S."/>
            <person name="Douglass A.P."/>
            <person name="Hanson S.J."/>
            <person name="Klenk H.-P."/>
            <person name="LaButti K.M."/>
            <person name="Lapidus A."/>
            <person name="Lindquist E.A."/>
            <person name="Lipzen A.M."/>
            <person name="Meier-Kolthoff J.P."/>
            <person name="Ohm R.A."/>
            <person name="Otillar R.P."/>
            <person name="Pangilinan J.L."/>
            <person name="Peng Y."/>
            <person name="Rokas A."/>
            <person name="Rosa C.A."/>
            <person name="Scheuner C."/>
            <person name="Sibirny A.A."/>
            <person name="Slot J.C."/>
            <person name="Stielow J.B."/>
            <person name="Sun H."/>
            <person name="Kurtzman C.P."/>
            <person name="Blackwell M."/>
            <person name="Grigoriev I.V."/>
            <person name="Jeffries T.W."/>
        </authorList>
    </citation>
    <scope>NUCLEOTIDE SEQUENCE [LARGE SCALE GENOMIC DNA]</scope>
    <source>
        <strain evidence="4">NRRL Y-1626</strain>
    </source>
</reference>
<feature type="compositionally biased region" description="Polar residues" evidence="1">
    <location>
        <begin position="152"/>
        <end position="165"/>
    </location>
</feature>
<evidence type="ECO:0000313" key="4">
    <source>
        <dbReference type="Proteomes" id="UP000092321"/>
    </source>
</evidence>
<dbReference type="GO" id="GO:0006974">
    <property type="term" value="P:DNA damage response"/>
    <property type="evidence" value="ECO:0007669"/>
    <property type="project" value="InterPro"/>
</dbReference>
<evidence type="ECO:0000313" key="3">
    <source>
        <dbReference type="EMBL" id="OBA28794.1"/>
    </source>
</evidence>
<dbReference type="GO" id="GO:0031297">
    <property type="term" value="P:replication fork processing"/>
    <property type="evidence" value="ECO:0007669"/>
    <property type="project" value="InterPro"/>
</dbReference>
<dbReference type="OrthoDB" id="437078at2759"/>
<dbReference type="InterPro" id="IPR012923">
    <property type="entry name" value="Csm3"/>
</dbReference>
<gene>
    <name evidence="3" type="ORF">HANVADRAFT_83766</name>
</gene>